<name>A0A0E2BDU4_9LEPT</name>
<comment type="caution">
    <text evidence="1">The sequence shown here is derived from an EMBL/GenBank/DDBJ whole genome shotgun (WGS) entry which is preliminary data.</text>
</comment>
<accession>A0A0E2BDU4</accession>
<sequence>MGTPARLKRFLTFLDRIHLKSNYSGEPRRNSRRFVIRFKKSIFAERIRKSYYT</sequence>
<dbReference type="AlphaFoldDB" id="A0A0E2BDU4"/>
<dbReference type="EMBL" id="AHON02000050">
    <property type="protein sequence ID" value="EKO33533.1"/>
    <property type="molecule type" value="Genomic_DNA"/>
</dbReference>
<evidence type="ECO:0000313" key="1">
    <source>
        <dbReference type="EMBL" id="EKO33533.1"/>
    </source>
</evidence>
<gene>
    <name evidence="1" type="ORF">LEP1GSC179_1957</name>
</gene>
<proteinExistence type="predicted"/>
<reference evidence="1" key="1">
    <citation type="submission" date="2012-10" db="EMBL/GenBank/DDBJ databases">
        <authorList>
            <person name="Harkins D.M."/>
            <person name="Durkin A.S."/>
            <person name="Brinkac L.M."/>
            <person name="Haft D.H."/>
            <person name="Selengut J.D."/>
            <person name="Sanka R."/>
            <person name="DePew J."/>
            <person name="Purushe J."/>
            <person name="Matthias M.A."/>
            <person name="Vinetz J.M."/>
            <person name="Sutton G.G."/>
            <person name="Nierman W.C."/>
            <person name="Fouts D.E."/>
        </authorList>
    </citation>
    <scope>NUCLEOTIDE SEQUENCE [LARGE SCALE GENOMIC DNA]</scope>
    <source>
        <strain evidence="1">MOR084</strain>
    </source>
</reference>
<dbReference type="Proteomes" id="UP000006329">
    <property type="component" value="Unassembled WGS sequence"/>
</dbReference>
<organism evidence="1 2">
    <name type="scientific">Leptospira santarosai str. MOR084</name>
    <dbReference type="NCBI Taxonomy" id="1049984"/>
    <lineage>
        <taxon>Bacteria</taxon>
        <taxon>Pseudomonadati</taxon>
        <taxon>Spirochaetota</taxon>
        <taxon>Spirochaetia</taxon>
        <taxon>Leptospirales</taxon>
        <taxon>Leptospiraceae</taxon>
        <taxon>Leptospira</taxon>
    </lineage>
</organism>
<keyword evidence="2" id="KW-1185">Reference proteome</keyword>
<protein>
    <submittedName>
        <fullName evidence="1">Uncharacterized protein</fullName>
    </submittedName>
</protein>
<evidence type="ECO:0000313" key="2">
    <source>
        <dbReference type="Proteomes" id="UP000006329"/>
    </source>
</evidence>